<dbReference type="SMART" id="SM00855">
    <property type="entry name" value="PGAM"/>
    <property type="match status" value="1"/>
</dbReference>
<name>A0A8K0T8K3_9HYPO</name>
<dbReference type="CDD" id="cd07067">
    <property type="entry name" value="HP_PGM_like"/>
    <property type="match status" value="1"/>
</dbReference>
<dbReference type="PANTHER" id="PTHR16469">
    <property type="entry name" value="UBIQUITIN-ASSOCIATED AND SH3 DOMAIN-CONTAINING BA-RELATED"/>
    <property type="match status" value="1"/>
</dbReference>
<dbReference type="EMBL" id="JAGPNK010000001">
    <property type="protein sequence ID" value="KAH7329169.1"/>
    <property type="molecule type" value="Genomic_DNA"/>
</dbReference>
<dbReference type="InterPro" id="IPR051710">
    <property type="entry name" value="Phosphatase_SH3-domain"/>
</dbReference>
<evidence type="ECO:0000313" key="1">
    <source>
        <dbReference type="EMBL" id="KAH7329169.1"/>
    </source>
</evidence>
<proteinExistence type="predicted"/>
<dbReference type="OrthoDB" id="414418at2759"/>
<dbReference type="Pfam" id="PF00300">
    <property type="entry name" value="His_Phos_1"/>
    <property type="match status" value="1"/>
</dbReference>
<dbReference type="SUPFAM" id="SSF53254">
    <property type="entry name" value="Phosphoglycerate mutase-like"/>
    <property type="match status" value="1"/>
</dbReference>
<keyword evidence="2" id="KW-1185">Reference proteome</keyword>
<dbReference type="Gene3D" id="3.40.50.1240">
    <property type="entry name" value="Phosphoglycerate mutase-like"/>
    <property type="match status" value="1"/>
</dbReference>
<dbReference type="InterPro" id="IPR013078">
    <property type="entry name" value="His_Pase_superF_clade-1"/>
</dbReference>
<organism evidence="1 2">
    <name type="scientific">Stachybotrys elegans</name>
    <dbReference type="NCBI Taxonomy" id="80388"/>
    <lineage>
        <taxon>Eukaryota</taxon>
        <taxon>Fungi</taxon>
        <taxon>Dikarya</taxon>
        <taxon>Ascomycota</taxon>
        <taxon>Pezizomycotina</taxon>
        <taxon>Sordariomycetes</taxon>
        <taxon>Hypocreomycetidae</taxon>
        <taxon>Hypocreales</taxon>
        <taxon>Stachybotryaceae</taxon>
        <taxon>Stachybotrys</taxon>
    </lineage>
</organism>
<dbReference type="PANTHER" id="PTHR16469:SF51">
    <property type="entry name" value="TRANSCRIPTION FACTOR TAU 55 KDA SUBUNIT"/>
    <property type="match status" value="1"/>
</dbReference>
<dbReference type="InterPro" id="IPR029033">
    <property type="entry name" value="His_PPase_superfam"/>
</dbReference>
<accession>A0A8K0T8K3</accession>
<comment type="caution">
    <text evidence="1">The sequence shown here is derived from an EMBL/GenBank/DDBJ whole genome shotgun (WGS) entry which is preliminary data.</text>
</comment>
<reference evidence="1" key="1">
    <citation type="journal article" date="2021" name="Nat. Commun.">
        <title>Genetic determinants of endophytism in the Arabidopsis root mycobiome.</title>
        <authorList>
            <person name="Mesny F."/>
            <person name="Miyauchi S."/>
            <person name="Thiergart T."/>
            <person name="Pickel B."/>
            <person name="Atanasova L."/>
            <person name="Karlsson M."/>
            <person name="Huettel B."/>
            <person name="Barry K.W."/>
            <person name="Haridas S."/>
            <person name="Chen C."/>
            <person name="Bauer D."/>
            <person name="Andreopoulos W."/>
            <person name="Pangilinan J."/>
            <person name="LaButti K."/>
            <person name="Riley R."/>
            <person name="Lipzen A."/>
            <person name="Clum A."/>
            <person name="Drula E."/>
            <person name="Henrissat B."/>
            <person name="Kohler A."/>
            <person name="Grigoriev I.V."/>
            <person name="Martin F.M."/>
            <person name="Hacquard S."/>
        </authorList>
    </citation>
    <scope>NUCLEOTIDE SEQUENCE</scope>
    <source>
        <strain evidence="1">MPI-CAGE-CH-0235</strain>
    </source>
</reference>
<protein>
    <submittedName>
        <fullName evidence="1">Histidine phosphatase superfamily</fullName>
    </submittedName>
</protein>
<gene>
    <name evidence="1" type="ORF">B0I35DRAFT_37900</name>
</gene>
<dbReference type="AlphaFoldDB" id="A0A8K0T8K3"/>
<sequence length="284" mass="31207">MPLEKIFVTRHGFRSNWTVDPATGIYAASIPSPTGIPADPALTSHGVQQSKELARHLMDLDPPIDLVYSSPYYRCLQTISPYVELRKQRRAEGVQPPLDTTIRPEFGLCEWFGSAPFDHPQPASPHILKAMFPAYDEDYVSGVVPSSKGETLVQLYERVARGLRAIIDRCDAENKRSVVLCSHAAVIIAIGRILTGQVPESPDTEDFRAFTCGLSLYTRDPAEHGASVDKPANYLFPAIGRWNCELNGDCSFLSSGEERGWCFSGDESFPGTGSMTQVDGSPKL</sequence>
<dbReference type="Proteomes" id="UP000813444">
    <property type="component" value="Unassembled WGS sequence"/>
</dbReference>
<evidence type="ECO:0000313" key="2">
    <source>
        <dbReference type="Proteomes" id="UP000813444"/>
    </source>
</evidence>